<accession>A0A8X6W0K9</accession>
<gene>
    <name evidence="1" type="ORF">TNCV_1916831</name>
</gene>
<comment type="caution">
    <text evidence="1">The sequence shown here is derived from an EMBL/GenBank/DDBJ whole genome shotgun (WGS) entry which is preliminary data.</text>
</comment>
<name>A0A8X6W0K9_TRICX</name>
<dbReference type="EMBL" id="BMAU01021373">
    <property type="protein sequence ID" value="GFY25933.1"/>
    <property type="molecule type" value="Genomic_DNA"/>
</dbReference>
<organism evidence="1 2">
    <name type="scientific">Trichonephila clavipes</name>
    <name type="common">Golden silk orbweaver</name>
    <name type="synonym">Nephila clavipes</name>
    <dbReference type="NCBI Taxonomy" id="2585209"/>
    <lineage>
        <taxon>Eukaryota</taxon>
        <taxon>Metazoa</taxon>
        <taxon>Ecdysozoa</taxon>
        <taxon>Arthropoda</taxon>
        <taxon>Chelicerata</taxon>
        <taxon>Arachnida</taxon>
        <taxon>Araneae</taxon>
        <taxon>Araneomorphae</taxon>
        <taxon>Entelegynae</taxon>
        <taxon>Araneoidea</taxon>
        <taxon>Nephilidae</taxon>
        <taxon>Trichonephila</taxon>
    </lineage>
</organism>
<proteinExistence type="predicted"/>
<dbReference type="Proteomes" id="UP000887159">
    <property type="component" value="Unassembled WGS sequence"/>
</dbReference>
<protein>
    <submittedName>
        <fullName evidence="1">Uncharacterized protein</fullName>
    </submittedName>
</protein>
<keyword evidence="2" id="KW-1185">Reference proteome</keyword>
<sequence length="134" mass="15339">MYPCSSLLVHGVQLSALPPKNTSVQLLRRGTKTEERSKSQEWWRRLRASRQLARRPFKFPGTFITPSTTKYHTGAYVERRLDDVGLNRRPFRRLPQTPHHGPCPLGFCRPRQAGMGLTEGVCSIPREIPIQSQC</sequence>
<evidence type="ECO:0000313" key="1">
    <source>
        <dbReference type="EMBL" id="GFY25933.1"/>
    </source>
</evidence>
<evidence type="ECO:0000313" key="2">
    <source>
        <dbReference type="Proteomes" id="UP000887159"/>
    </source>
</evidence>
<reference evidence="1" key="1">
    <citation type="submission" date="2020-08" db="EMBL/GenBank/DDBJ databases">
        <title>Multicomponent nature underlies the extraordinary mechanical properties of spider dragline silk.</title>
        <authorList>
            <person name="Kono N."/>
            <person name="Nakamura H."/>
            <person name="Mori M."/>
            <person name="Yoshida Y."/>
            <person name="Ohtoshi R."/>
            <person name="Malay A.D."/>
            <person name="Moran D.A.P."/>
            <person name="Tomita M."/>
            <person name="Numata K."/>
            <person name="Arakawa K."/>
        </authorList>
    </citation>
    <scope>NUCLEOTIDE SEQUENCE</scope>
</reference>
<dbReference type="AlphaFoldDB" id="A0A8X6W0K9"/>